<dbReference type="EMBL" id="FIZX01000006">
    <property type="protein sequence ID" value="CZF84725.1"/>
    <property type="molecule type" value="Genomic_DNA"/>
</dbReference>
<name>A0A128FE09_9GAMM</name>
<sequence length="80" mass="9153">MHLYQDQAFALTLFHNRNRTSHSHCLAPFMHFIQCVTKFPISPVCCYDRGLGNTSPQEFDVVAVRQSKALQLHTFCPATK</sequence>
<dbReference type="AlphaFoldDB" id="A0A128FE09"/>
<reference evidence="2" key="1">
    <citation type="submission" date="2016-02" db="EMBL/GenBank/DDBJ databases">
        <authorList>
            <person name="Rodrigo-Torres Lidia"/>
            <person name="Arahal R.David."/>
        </authorList>
    </citation>
    <scope>NUCLEOTIDE SEQUENCE [LARGE SCALE GENOMIC DNA]</scope>
    <source>
        <strain evidence="2">CECT 9029</strain>
    </source>
</reference>
<evidence type="ECO:0000313" key="1">
    <source>
        <dbReference type="EMBL" id="CZF84725.1"/>
    </source>
</evidence>
<dbReference type="STRING" id="1796497.GCE9029_04576"/>
<dbReference type="Proteomes" id="UP000071641">
    <property type="component" value="Unassembled WGS sequence"/>
</dbReference>
<protein>
    <submittedName>
        <fullName evidence="1">Uncharacterized protein</fullName>
    </submittedName>
</protein>
<accession>A0A128FE09</accession>
<evidence type="ECO:0000313" key="2">
    <source>
        <dbReference type="Proteomes" id="UP000071641"/>
    </source>
</evidence>
<gene>
    <name evidence="1" type="ORF">GCE9029_04576</name>
</gene>
<organism evidence="1 2">
    <name type="scientific">Grimontia celer</name>
    <dbReference type="NCBI Taxonomy" id="1796497"/>
    <lineage>
        <taxon>Bacteria</taxon>
        <taxon>Pseudomonadati</taxon>
        <taxon>Pseudomonadota</taxon>
        <taxon>Gammaproteobacteria</taxon>
        <taxon>Vibrionales</taxon>
        <taxon>Vibrionaceae</taxon>
        <taxon>Grimontia</taxon>
    </lineage>
</organism>
<proteinExistence type="predicted"/>
<keyword evidence="2" id="KW-1185">Reference proteome</keyword>